<dbReference type="PANTHER" id="PTHR46199">
    <property type="entry name" value="RAC GTPASE-ACTIVATING PROTEIN 1"/>
    <property type="match status" value="1"/>
</dbReference>
<dbReference type="Proteomes" id="UP001331515">
    <property type="component" value="Unassembled WGS sequence"/>
</dbReference>
<sequence>MDQNNLSRVFGPTLVGHGTPDPSPTTILRETSTQPKVVVRLLSLPEVYWRRVLSAQKDQISVPGTALGPEAAGRGRFFQPLTSPELSSCSRNPIRGTLRGEPRNPVLSNLGRTNLGRKFFDSPSAF</sequence>
<dbReference type="GO" id="GO:0000281">
    <property type="term" value="P:mitotic cytokinesis"/>
    <property type="evidence" value="ECO:0007669"/>
    <property type="project" value="TreeGrafter"/>
</dbReference>
<feature type="region of interest" description="Disordered" evidence="1">
    <location>
        <begin position="1"/>
        <end position="28"/>
    </location>
</feature>
<dbReference type="EMBL" id="JAURVH010001530">
    <property type="protein sequence ID" value="KAK5905388.1"/>
    <property type="molecule type" value="Genomic_DNA"/>
</dbReference>
<dbReference type="GO" id="GO:0005634">
    <property type="term" value="C:nucleus"/>
    <property type="evidence" value="ECO:0007669"/>
    <property type="project" value="TreeGrafter"/>
</dbReference>
<organism evidence="3 4">
    <name type="scientific">Champsocephalus gunnari</name>
    <name type="common">Mackerel icefish</name>
    <dbReference type="NCBI Taxonomy" id="52237"/>
    <lineage>
        <taxon>Eukaryota</taxon>
        <taxon>Metazoa</taxon>
        <taxon>Chordata</taxon>
        <taxon>Craniata</taxon>
        <taxon>Vertebrata</taxon>
        <taxon>Euteleostomi</taxon>
        <taxon>Actinopterygii</taxon>
        <taxon>Neopterygii</taxon>
        <taxon>Teleostei</taxon>
        <taxon>Neoteleostei</taxon>
        <taxon>Acanthomorphata</taxon>
        <taxon>Eupercaria</taxon>
        <taxon>Perciformes</taxon>
        <taxon>Notothenioidei</taxon>
        <taxon>Channichthyidae</taxon>
        <taxon>Champsocephalus</taxon>
    </lineage>
</organism>
<dbReference type="PANTHER" id="PTHR46199:SF2">
    <property type="entry name" value="RAC GTPASE-ACTIVATING PROTEIN 1"/>
    <property type="match status" value="1"/>
</dbReference>
<dbReference type="GO" id="GO:0051233">
    <property type="term" value="C:spindle midzone"/>
    <property type="evidence" value="ECO:0007669"/>
    <property type="project" value="TreeGrafter"/>
</dbReference>
<dbReference type="GO" id="GO:0030496">
    <property type="term" value="C:midbody"/>
    <property type="evidence" value="ECO:0007669"/>
    <property type="project" value="TreeGrafter"/>
</dbReference>
<dbReference type="AlphaFoldDB" id="A0AAN8CNH1"/>
<dbReference type="PROSITE" id="PS50238">
    <property type="entry name" value="RHOGAP"/>
    <property type="match status" value="1"/>
</dbReference>
<gene>
    <name evidence="3" type="ORF">CgunFtcFv8_001356</name>
</gene>
<evidence type="ECO:0000259" key="2">
    <source>
        <dbReference type="PROSITE" id="PS50238"/>
    </source>
</evidence>
<accession>A0AAN8CNH1</accession>
<dbReference type="Gene3D" id="1.10.555.10">
    <property type="entry name" value="Rho GTPase activation protein"/>
    <property type="match status" value="1"/>
</dbReference>
<dbReference type="InterPro" id="IPR000198">
    <property type="entry name" value="RhoGAP_dom"/>
</dbReference>
<reference evidence="3 4" key="1">
    <citation type="journal article" date="2023" name="Mol. Biol. Evol.">
        <title>Genomics of Secondarily Temperate Adaptation in the Only Non-Antarctic Icefish.</title>
        <authorList>
            <person name="Rivera-Colon A.G."/>
            <person name="Rayamajhi N."/>
            <person name="Minhas B.F."/>
            <person name="Madrigal G."/>
            <person name="Bilyk K.T."/>
            <person name="Yoon V."/>
            <person name="Hune M."/>
            <person name="Gregory S."/>
            <person name="Cheng C.H.C."/>
            <person name="Catchen J.M."/>
        </authorList>
    </citation>
    <scope>NUCLEOTIDE SEQUENCE [LARGE SCALE GENOMIC DNA]</scope>
    <source>
        <tissue evidence="3">White muscle</tissue>
    </source>
</reference>
<comment type="caution">
    <text evidence="3">The sequence shown here is derived from an EMBL/GenBank/DDBJ whole genome shotgun (WGS) entry which is preliminary data.</text>
</comment>
<dbReference type="GO" id="GO:0007266">
    <property type="term" value="P:Rho protein signal transduction"/>
    <property type="evidence" value="ECO:0007669"/>
    <property type="project" value="TreeGrafter"/>
</dbReference>
<evidence type="ECO:0000256" key="1">
    <source>
        <dbReference type="SAM" id="MobiDB-lite"/>
    </source>
</evidence>
<proteinExistence type="predicted"/>
<name>A0AAN8CNH1_CHAGU</name>
<dbReference type="InterPro" id="IPR008936">
    <property type="entry name" value="Rho_GTPase_activation_prot"/>
</dbReference>
<dbReference type="GO" id="GO:0032154">
    <property type="term" value="C:cleavage furrow"/>
    <property type="evidence" value="ECO:0007669"/>
    <property type="project" value="TreeGrafter"/>
</dbReference>
<keyword evidence="4" id="KW-1185">Reference proteome</keyword>
<dbReference type="GO" id="GO:0097149">
    <property type="term" value="C:centralspindlin complex"/>
    <property type="evidence" value="ECO:0007669"/>
    <property type="project" value="TreeGrafter"/>
</dbReference>
<dbReference type="GO" id="GO:0005096">
    <property type="term" value="F:GTPase activator activity"/>
    <property type="evidence" value="ECO:0007669"/>
    <property type="project" value="TreeGrafter"/>
</dbReference>
<evidence type="ECO:0000313" key="3">
    <source>
        <dbReference type="EMBL" id="KAK5905388.1"/>
    </source>
</evidence>
<feature type="domain" description="Rho-GAP" evidence="2">
    <location>
        <begin position="1"/>
        <end position="49"/>
    </location>
</feature>
<protein>
    <recommendedName>
        <fullName evidence="2">Rho-GAP domain-containing protein</fullName>
    </recommendedName>
</protein>
<evidence type="ECO:0000313" key="4">
    <source>
        <dbReference type="Proteomes" id="UP001331515"/>
    </source>
</evidence>
<dbReference type="GO" id="GO:0051256">
    <property type="term" value="P:mitotic spindle midzone assembly"/>
    <property type="evidence" value="ECO:0007669"/>
    <property type="project" value="TreeGrafter"/>
</dbReference>